<evidence type="ECO:0000313" key="2">
    <source>
        <dbReference type="Proteomes" id="UP000076927"/>
    </source>
</evidence>
<dbReference type="Gene3D" id="1.20.58.1000">
    <property type="entry name" value="Metal-sensitive repressor, helix protomer"/>
    <property type="match status" value="1"/>
</dbReference>
<dbReference type="CDD" id="cd10148">
    <property type="entry name" value="CsoR-like_DUF156"/>
    <property type="match status" value="1"/>
</dbReference>
<dbReference type="PANTHER" id="PTHR33677">
    <property type="entry name" value="TRANSCRIPTIONAL REPRESSOR FRMR-RELATED"/>
    <property type="match status" value="1"/>
</dbReference>
<accession>A0A172TNY7</accession>
<proteinExistence type="predicted"/>
<dbReference type="GO" id="GO:0046872">
    <property type="term" value="F:metal ion binding"/>
    <property type="evidence" value="ECO:0007669"/>
    <property type="project" value="InterPro"/>
</dbReference>
<protein>
    <recommendedName>
        <fullName evidence="3">Transcriptional regulator</fullName>
    </recommendedName>
</protein>
<evidence type="ECO:0008006" key="3">
    <source>
        <dbReference type="Google" id="ProtNLM"/>
    </source>
</evidence>
<organism evidence="1 2">
    <name type="scientific">Paenibacillus swuensis</name>
    <dbReference type="NCBI Taxonomy" id="1178515"/>
    <lineage>
        <taxon>Bacteria</taxon>
        <taxon>Bacillati</taxon>
        <taxon>Bacillota</taxon>
        <taxon>Bacilli</taxon>
        <taxon>Bacillales</taxon>
        <taxon>Paenibacillaceae</taxon>
        <taxon>Paenibacillus</taxon>
    </lineage>
</organism>
<dbReference type="InterPro" id="IPR003735">
    <property type="entry name" value="Metal_Tscrpt_repr"/>
</dbReference>
<name>A0A172TNY7_9BACL</name>
<sequence>MDSALMDAESVVTRTGDVKLLNRLKRVEGQVRGIHKMIEEGRGSEDILVQLSAVKSALNKVGLNLLERQTEETLAQAVETGSPDKAAKQLNNMLEKWLK</sequence>
<dbReference type="GO" id="GO:0045892">
    <property type="term" value="P:negative regulation of DNA-templated transcription"/>
    <property type="evidence" value="ECO:0007669"/>
    <property type="project" value="UniProtKB-ARBA"/>
</dbReference>
<dbReference type="STRING" id="1178515.SY83_07040"/>
<dbReference type="GO" id="GO:0003677">
    <property type="term" value="F:DNA binding"/>
    <property type="evidence" value="ECO:0007669"/>
    <property type="project" value="InterPro"/>
</dbReference>
<reference evidence="1 2" key="1">
    <citation type="submission" date="2015-01" db="EMBL/GenBank/DDBJ databases">
        <title>Paenibacillus swuensis/DY6/whole genome sequencing.</title>
        <authorList>
            <person name="Kim M.K."/>
            <person name="Srinivasan S."/>
            <person name="Lee J.-J."/>
        </authorList>
    </citation>
    <scope>NUCLEOTIDE SEQUENCE [LARGE SCALE GENOMIC DNA]</scope>
    <source>
        <strain evidence="1 2">DY6</strain>
    </source>
</reference>
<dbReference type="InterPro" id="IPR038390">
    <property type="entry name" value="Metal_Tscrpt_repr_sf"/>
</dbReference>
<keyword evidence="2" id="KW-1185">Reference proteome</keyword>
<dbReference type="KEGG" id="pswu:SY83_07040"/>
<evidence type="ECO:0000313" key="1">
    <source>
        <dbReference type="EMBL" id="ANE48775.1"/>
    </source>
</evidence>
<dbReference type="PATRIC" id="fig|1178515.4.peg.1402"/>
<dbReference type="Pfam" id="PF02583">
    <property type="entry name" value="Trns_repr_metal"/>
    <property type="match status" value="1"/>
</dbReference>
<dbReference type="AlphaFoldDB" id="A0A172TNY7"/>
<dbReference type="EMBL" id="CP011388">
    <property type="protein sequence ID" value="ANE48775.1"/>
    <property type="molecule type" value="Genomic_DNA"/>
</dbReference>
<dbReference type="Proteomes" id="UP000076927">
    <property type="component" value="Chromosome"/>
</dbReference>
<gene>
    <name evidence="1" type="ORF">SY83_07040</name>
</gene>
<dbReference type="OrthoDB" id="9798732at2"/>